<dbReference type="CDD" id="cd01990">
    <property type="entry name" value="LarE-like"/>
    <property type="match status" value="1"/>
</dbReference>
<dbReference type="NCBIfam" id="TIGR00268">
    <property type="entry name" value="ATP-dependent sacrificial sulfur transferase LarE"/>
    <property type="match status" value="1"/>
</dbReference>
<dbReference type="GO" id="GO:0006163">
    <property type="term" value="P:purine nucleotide metabolic process"/>
    <property type="evidence" value="ECO:0007669"/>
    <property type="project" value="UniProtKB-ARBA"/>
</dbReference>
<name>A0A9W6GJH5_9FUSO</name>
<evidence type="ECO:0000256" key="1">
    <source>
        <dbReference type="PIRSR" id="PIRSR006661-1"/>
    </source>
</evidence>
<dbReference type="Proteomes" id="UP001144471">
    <property type="component" value="Unassembled WGS sequence"/>
</dbReference>
<keyword evidence="4" id="KW-1185">Reference proteome</keyword>
<dbReference type="InterPro" id="IPR014729">
    <property type="entry name" value="Rossmann-like_a/b/a_fold"/>
</dbReference>
<dbReference type="AlphaFoldDB" id="A0A9W6GJH5"/>
<comment type="caution">
    <text evidence="3">The sequence shown here is derived from an EMBL/GenBank/DDBJ whole genome shotgun (WGS) entry which is preliminary data.</text>
</comment>
<proteinExistence type="predicted"/>
<organism evidence="3 4">
    <name type="scientific">Propionigenium maris DSM 9537</name>
    <dbReference type="NCBI Taxonomy" id="1123000"/>
    <lineage>
        <taxon>Bacteria</taxon>
        <taxon>Fusobacteriati</taxon>
        <taxon>Fusobacteriota</taxon>
        <taxon>Fusobacteriia</taxon>
        <taxon>Fusobacteriales</taxon>
        <taxon>Fusobacteriaceae</taxon>
        <taxon>Propionigenium</taxon>
    </lineage>
</organism>
<dbReference type="InterPro" id="IPR052188">
    <property type="entry name" value="Ni-pincer_cofactor_biosynth"/>
</dbReference>
<feature type="domain" description="NAD/GMP synthase" evidence="2">
    <location>
        <begin position="8"/>
        <end position="80"/>
    </location>
</feature>
<dbReference type="Gene3D" id="3.40.50.620">
    <property type="entry name" value="HUPs"/>
    <property type="match status" value="1"/>
</dbReference>
<accession>A0A9W6GJH5</accession>
<keyword evidence="3" id="KW-0378">Hydrolase</keyword>
<dbReference type="EMBL" id="BSDY01000003">
    <property type="protein sequence ID" value="GLI55363.1"/>
    <property type="molecule type" value="Genomic_DNA"/>
</dbReference>
<dbReference type="SUPFAM" id="SSF52402">
    <property type="entry name" value="Adenine nucleotide alpha hydrolases-like"/>
    <property type="match status" value="1"/>
</dbReference>
<evidence type="ECO:0000313" key="4">
    <source>
        <dbReference type="Proteomes" id="UP001144471"/>
    </source>
</evidence>
<dbReference type="PIRSF" id="PIRSF006661">
    <property type="entry name" value="PP-lp_UCP006661"/>
    <property type="match status" value="1"/>
</dbReference>
<evidence type="ECO:0000259" key="2">
    <source>
        <dbReference type="Pfam" id="PF02540"/>
    </source>
</evidence>
<reference evidence="3" key="1">
    <citation type="submission" date="2022-12" db="EMBL/GenBank/DDBJ databases">
        <title>Reference genome sequencing for broad-spectrum identification of bacterial and archaeal isolates by mass spectrometry.</title>
        <authorList>
            <person name="Sekiguchi Y."/>
            <person name="Tourlousse D.M."/>
        </authorList>
    </citation>
    <scope>NUCLEOTIDE SEQUENCE</scope>
    <source>
        <strain evidence="3">10succ1</strain>
    </source>
</reference>
<dbReference type="GO" id="GO:0016783">
    <property type="term" value="F:sulfurtransferase activity"/>
    <property type="evidence" value="ECO:0007669"/>
    <property type="project" value="InterPro"/>
</dbReference>
<dbReference type="PANTHER" id="PTHR43169:SF2">
    <property type="entry name" value="NAD_GMP SYNTHASE DOMAIN-CONTAINING PROTEIN"/>
    <property type="match status" value="1"/>
</dbReference>
<feature type="active site" description="Nucleophile and sulfur donor" evidence="1">
    <location>
        <position position="173"/>
    </location>
</feature>
<dbReference type="InterPro" id="IPR022310">
    <property type="entry name" value="NAD/GMP_synthase"/>
</dbReference>
<dbReference type="InterPro" id="IPR005232">
    <property type="entry name" value="LarE"/>
</dbReference>
<evidence type="ECO:0000313" key="3">
    <source>
        <dbReference type="EMBL" id="GLI55363.1"/>
    </source>
</evidence>
<sequence>MKEKLLKIREQINKYNRVAVAFSGGVDSTLLSKISYDLLKKNAVAITIVGDMHSKAEIQEGRELAKGIGIPHVEIDIRGSEISGFTENQKDRCYHCKKHLFTLIQGKARELGVEAIFDGSNIDDLSDYRPGMRALKELNIISPLKDAGFTKEDIREVSRELDLPTWDKPAFACLASRIPYGIKITREKLDMVERGEACLKEIGINQYRVRHHGEVARIEVEDKELEKVLDREVFSMIAERFREIGFKYTALDLAGYKQGSMNL</sequence>
<dbReference type="GO" id="GO:0016787">
    <property type="term" value="F:hydrolase activity"/>
    <property type="evidence" value="ECO:0007669"/>
    <property type="project" value="UniProtKB-KW"/>
</dbReference>
<protein>
    <submittedName>
        <fullName evidence="3">Adenine nucleotide alpha hydrolase</fullName>
    </submittedName>
</protein>
<gene>
    <name evidence="3" type="ORF">PM10SUCC1_08770</name>
</gene>
<dbReference type="Pfam" id="PF02540">
    <property type="entry name" value="NAD_synthase"/>
    <property type="match status" value="1"/>
</dbReference>
<dbReference type="RefSeq" id="WP_281833764.1">
    <property type="nucleotide sequence ID" value="NZ_BSDY01000003.1"/>
</dbReference>
<dbReference type="PANTHER" id="PTHR43169">
    <property type="entry name" value="EXSB FAMILY PROTEIN"/>
    <property type="match status" value="1"/>
</dbReference>